<evidence type="ECO:0000313" key="2">
    <source>
        <dbReference type="EMBL" id="KIO20253.1"/>
    </source>
</evidence>
<dbReference type="HOGENOM" id="CLU_1866613_0_0_1"/>
<keyword evidence="1" id="KW-1133">Transmembrane helix</keyword>
<organism evidence="2 3">
    <name type="scientific">Tulasnella calospora MUT 4182</name>
    <dbReference type="NCBI Taxonomy" id="1051891"/>
    <lineage>
        <taxon>Eukaryota</taxon>
        <taxon>Fungi</taxon>
        <taxon>Dikarya</taxon>
        <taxon>Basidiomycota</taxon>
        <taxon>Agaricomycotina</taxon>
        <taxon>Agaricomycetes</taxon>
        <taxon>Cantharellales</taxon>
        <taxon>Tulasnellaceae</taxon>
        <taxon>Tulasnella</taxon>
    </lineage>
</organism>
<name>A0A0C3KFJ1_9AGAM</name>
<dbReference type="Proteomes" id="UP000054248">
    <property type="component" value="Unassembled WGS sequence"/>
</dbReference>
<keyword evidence="1" id="KW-0812">Transmembrane</keyword>
<reference evidence="2 3" key="1">
    <citation type="submission" date="2014-04" db="EMBL/GenBank/DDBJ databases">
        <authorList>
            <consortium name="DOE Joint Genome Institute"/>
            <person name="Kuo A."/>
            <person name="Girlanda M."/>
            <person name="Perotto S."/>
            <person name="Kohler A."/>
            <person name="Nagy L.G."/>
            <person name="Floudas D."/>
            <person name="Copeland A."/>
            <person name="Barry K.W."/>
            <person name="Cichocki N."/>
            <person name="Veneault-Fourrey C."/>
            <person name="LaButti K."/>
            <person name="Lindquist E.A."/>
            <person name="Lipzen A."/>
            <person name="Lundell T."/>
            <person name="Morin E."/>
            <person name="Murat C."/>
            <person name="Sun H."/>
            <person name="Tunlid A."/>
            <person name="Henrissat B."/>
            <person name="Grigoriev I.V."/>
            <person name="Hibbett D.S."/>
            <person name="Martin F."/>
            <person name="Nordberg H.P."/>
            <person name="Cantor M.N."/>
            <person name="Hua S.X."/>
        </authorList>
    </citation>
    <scope>NUCLEOTIDE SEQUENCE [LARGE SCALE GENOMIC DNA]</scope>
    <source>
        <strain evidence="2 3">MUT 4182</strain>
    </source>
</reference>
<evidence type="ECO:0000313" key="3">
    <source>
        <dbReference type="Proteomes" id="UP000054248"/>
    </source>
</evidence>
<dbReference type="EMBL" id="KN823181">
    <property type="protein sequence ID" value="KIO20253.1"/>
    <property type="molecule type" value="Genomic_DNA"/>
</dbReference>
<sequence>MGLFRAALFLGGIGLVARALLVWLLGLLGFGVSGPIAGQYMSIRNYCGDVFVLVTNPVILLGGIAARTQAKFLGGTIPGGGWFAKSCDGGHCCQSSPNCQRCRASGCSTLFPHCNYDSCPHLIRSEYMVMACVCYSR</sequence>
<proteinExistence type="predicted"/>
<dbReference type="AlphaFoldDB" id="A0A0C3KFJ1"/>
<gene>
    <name evidence="2" type="ORF">M407DRAFT_139682</name>
</gene>
<protein>
    <submittedName>
        <fullName evidence="2">Uncharacterized protein</fullName>
    </submittedName>
</protein>
<keyword evidence="1" id="KW-0472">Membrane</keyword>
<keyword evidence="3" id="KW-1185">Reference proteome</keyword>
<accession>A0A0C3KFJ1</accession>
<feature type="transmembrane region" description="Helical" evidence="1">
    <location>
        <begin position="7"/>
        <end position="30"/>
    </location>
</feature>
<feature type="transmembrane region" description="Helical" evidence="1">
    <location>
        <begin position="50"/>
        <end position="66"/>
    </location>
</feature>
<reference evidence="3" key="2">
    <citation type="submission" date="2015-01" db="EMBL/GenBank/DDBJ databases">
        <title>Evolutionary Origins and Diversification of the Mycorrhizal Mutualists.</title>
        <authorList>
            <consortium name="DOE Joint Genome Institute"/>
            <consortium name="Mycorrhizal Genomics Consortium"/>
            <person name="Kohler A."/>
            <person name="Kuo A."/>
            <person name="Nagy L.G."/>
            <person name="Floudas D."/>
            <person name="Copeland A."/>
            <person name="Barry K.W."/>
            <person name="Cichocki N."/>
            <person name="Veneault-Fourrey C."/>
            <person name="LaButti K."/>
            <person name="Lindquist E.A."/>
            <person name="Lipzen A."/>
            <person name="Lundell T."/>
            <person name="Morin E."/>
            <person name="Murat C."/>
            <person name="Riley R."/>
            <person name="Ohm R."/>
            <person name="Sun H."/>
            <person name="Tunlid A."/>
            <person name="Henrissat B."/>
            <person name="Grigoriev I.V."/>
            <person name="Hibbett D.S."/>
            <person name="Martin F."/>
        </authorList>
    </citation>
    <scope>NUCLEOTIDE SEQUENCE [LARGE SCALE GENOMIC DNA]</scope>
    <source>
        <strain evidence="3">MUT 4182</strain>
    </source>
</reference>
<evidence type="ECO:0000256" key="1">
    <source>
        <dbReference type="SAM" id="Phobius"/>
    </source>
</evidence>